<dbReference type="Pfam" id="PF19040">
    <property type="entry name" value="SGNH"/>
    <property type="match status" value="1"/>
</dbReference>
<name>A0A0B1TK68_OESDE</name>
<protein>
    <recommendedName>
        <fullName evidence="1">SGNH domain-containing protein</fullName>
    </recommendedName>
</protein>
<dbReference type="EMBL" id="KN549374">
    <property type="protein sequence ID" value="KHJ97958.1"/>
    <property type="molecule type" value="Genomic_DNA"/>
</dbReference>
<keyword evidence="3" id="KW-1185">Reference proteome</keyword>
<sequence length="146" mass="17088">MAKKPFDGTRPLSEDIIYRNQTRFLEYLETVVKKVYIIQGFPSCKAYGPNIALKFTEKGKPLNAIKDGLIVRDDFFARRRIWEIGLRCRKCEIVDYKPVLVDEDGEYLAYDPKTNIMFTDLANHLNNFGKARIQIIFNRLSKNFMI</sequence>
<dbReference type="AlphaFoldDB" id="A0A0B1TK68"/>
<gene>
    <name evidence="2" type="ORF">OESDEN_02063</name>
</gene>
<accession>A0A0B1TK68</accession>
<evidence type="ECO:0000259" key="1">
    <source>
        <dbReference type="Pfam" id="PF19040"/>
    </source>
</evidence>
<evidence type="ECO:0000313" key="2">
    <source>
        <dbReference type="EMBL" id="KHJ97958.1"/>
    </source>
</evidence>
<dbReference type="InterPro" id="IPR043968">
    <property type="entry name" value="SGNH"/>
</dbReference>
<reference evidence="2 3" key="1">
    <citation type="submission" date="2014-03" db="EMBL/GenBank/DDBJ databases">
        <title>Draft genome of the hookworm Oesophagostomum dentatum.</title>
        <authorList>
            <person name="Mitreva M."/>
        </authorList>
    </citation>
    <scope>NUCLEOTIDE SEQUENCE [LARGE SCALE GENOMIC DNA]</scope>
    <source>
        <strain evidence="2 3">OD-Hann</strain>
    </source>
</reference>
<dbReference type="OrthoDB" id="5840294at2759"/>
<proteinExistence type="predicted"/>
<evidence type="ECO:0000313" key="3">
    <source>
        <dbReference type="Proteomes" id="UP000053660"/>
    </source>
</evidence>
<organism evidence="2 3">
    <name type="scientific">Oesophagostomum dentatum</name>
    <name type="common">Nodular worm</name>
    <dbReference type="NCBI Taxonomy" id="61180"/>
    <lineage>
        <taxon>Eukaryota</taxon>
        <taxon>Metazoa</taxon>
        <taxon>Ecdysozoa</taxon>
        <taxon>Nematoda</taxon>
        <taxon>Chromadorea</taxon>
        <taxon>Rhabditida</taxon>
        <taxon>Rhabditina</taxon>
        <taxon>Rhabditomorpha</taxon>
        <taxon>Strongyloidea</taxon>
        <taxon>Strongylidae</taxon>
        <taxon>Oesophagostomum</taxon>
    </lineage>
</organism>
<feature type="domain" description="SGNH" evidence="1">
    <location>
        <begin position="18"/>
        <end position="137"/>
    </location>
</feature>
<dbReference type="Proteomes" id="UP000053660">
    <property type="component" value="Unassembled WGS sequence"/>
</dbReference>